<evidence type="ECO:0000256" key="1">
    <source>
        <dbReference type="SAM" id="Phobius"/>
    </source>
</evidence>
<evidence type="ECO:0000313" key="2">
    <source>
        <dbReference type="EMBL" id="CAJ2505040.1"/>
    </source>
</evidence>
<dbReference type="PANTHER" id="PTHR37490">
    <property type="entry name" value="EXPRESSED PROTEIN"/>
    <property type="match status" value="1"/>
</dbReference>
<accession>A0AAI8YHH4</accession>
<keyword evidence="3" id="KW-1185">Reference proteome</keyword>
<evidence type="ECO:0000313" key="3">
    <source>
        <dbReference type="Proteomes" id="UP001295740"/>
    </source>
</evidence>
<keyword evidence="1" id="KW-0472">Membrane</keyword>
<dbReference type="EMBL" id="CAUWAG010000007">
    <property type="protein sequence ID" value="CAJ2505040.1"/>
    <property type="molecule type" value="Genomic_DNA"/>
</dbReference>
<organism evidence="2 3">
    <name type="scientific">Anthostomella pinea</name>
    <dbReference type="NCBI Taxonomy" id="933095"/>
    <lineage>
        <taxon>Eukaryota</taxon>
        <taxon>Fungi</taxon>
        <taxon>Dikarya</taxon>
        <taxon>Ascomycota</taxon>
        <taxon>Pezizomycotina</taxon>
        <taxon>Sordariomycetes</taxon>
        <taxon>Xylariomycetidae</taxon>
        <taxon>Xylariales</taxon>
        <taxon>Xylariaceae</taxon>
        <taxon>Anthostomella</taxon>
    </lineage>
</organism>
<dbReference type="InterPro" id="IPR021838">
    <property type="entry name" value="DUF3431"/>
</dbReference>
<feature type="transmembrane region" description="Helical" evidence="1">
    <location>
        <begin position="12"/>
        <end position="29"/>
    </location>
</feature>
<proteinExistence type="predicted"/>
<name>A0AAI8YHH4_9PEZI</name>
<dbReference type="Pfam" id="PF11913">
    <property type="entry name" value="DUF3431"/>
    <property type="match status" value="1"/>
</dbReference>
<keyword evidence="1" id="KW-0812">Transmembrane</keyword>
<dbReference type="Proteomes" id="UP001295740">
    <property type="component" value="Unassembled WGS sequence"/>
</dbReference>
<keyword evidence="1" id="KW-1133">Transmembrane helix</keyword>
<comment type="caution">
    <text evidence="2">The sequence shown here is derived from an EMBL/GenBank/DDBJ whole genome shotgun (WGS) entry which is preliminary data.</text>
</comment>
<reference evidence="2" key="1">
    <citation type="submission" date="2023-10" db="EMBL/GenBank/DDBJ databases">
        <authorList>
            <person name="Hackl T."/>
        </authorList>
    </citation>
    <scope>NUCLEOTIDE SEQUENCE</scope>
</reference>
<dbReference type="PANTHER" id="PTHR37490:SF3">
    <property type="entry name" value="DUF3431 DOMAIN CONTAINING PROTEIN"/>
    <property type="match status" value="1"/>
</dbReference>
<sequence length="367" mass="43027">MIVSPFRPRTTLLAAGILAPLAYFLLYHLRPAWHNDGFDFHRLDYHDLADYPYPAADASTKVHLVVASTQEDDIDWVWNLRVPNMQVIRYVSDNASAHYHPPVAKGREALMYFRYISEFYDALPDISIFIHAHERPWHMDPALHQSMTFALSRLDLQQVKRRGYYNLRTNWQNACPDWINTTKTAAESVKQEEPWVKGAFQATFGDGVEVPEILAGPCCSQFAVTREAIRSRPREQYERAERWLVATGWTDYIVGRVWEHLWPYLFMGKSVDCALEYRSFCRFYGVCFEGPERLAEYNDVWDKREQWRESTEFLREVWRPARAGLARAVMAKYTLWLEDTLAAAVERGKSMSLREQAWEDTTQWIPR</sequence>
<protein>
    <submittedName>
        <fullName evidence="2">Uu.00g124340.m01.CDS01</fullName>
    </submittedName>
</protein>
<gene>
    <name evidence="2" type="ORF">KHLLAP_LOCUS5508</name>
</gene>
<dbReference type="AlphaFoldDB" id="A0AAI8YHH4"/>